<dbReference type="SUPFAM" id="SSF46785">
    <property type="entry name" value="Winged helix' DNA-binding domain"/>
    <property type="match status" value="1"/>
</dbReference>
<reference evidence="2" key="1">
    <citation type="journal article" date="2014" name="Int. J. Syst. Evol. Microbiol.">
        <title>Complete genome of a new Firmicutes species belonging to the dominant human colonic microbiota ('Ruminococcus bicirculans') reveals two chromosomes and a selective capacity to utilize plant glucans.</title>
        <authorList>
            <consortium name="NISC Comparative Sequencing Program"/>
            <person name="Wegmann U."/>
            <person name="Louis P."/>
            <person name="Goesmann A."/>
            <person name="Henrissat B."/>
            <person name="Duncan S.H."/>
            <person name="Flint H.J."/>
        </authorList>
    </citation>
    <scope>NUCLEOTIDE SEQUENCE</scope>
    <source>
        <strain evidence="2">NBRC 109915</strain>
    </source>
</reference>
<dbReference type="PANTHER" id="PTHR33164">
    <property type="entry name" value="TRANSCRIPTIONAL REGULATOR, MARR FAMILY"/>
    <property type="match status" value="1"/>
</dbReference>
<dbReference type="InterPro" id="IPR036390">
    <property type="entry name" value="WH_DNA-bd_sf"/>
</dbReference>
<dbReference type="SMART" id="SM00347">
    <property type="entry name" value="HTH_MARR"/>
    <property type="match status" value="1"/>
</dbReference>
<evidence type="ECO:0000313" key="3">
    <source>
        <dbReference type="Proteomes" id="UP001161388"/>
    </source>
</evidence>
<evidence type="ECO:0000259" key="1">
    <source>
        <dbReference type="PROSITE" id="PS50995"/>
    </source>
</evidence>
<dbReference type="Pfam" id="PF01047">
    <property type="entry name" value="MarR"/>
    <property type="match status" value="1"/>
</dbReference>
<protein>
    <recommendedName>
        <fullName evidence="1">HTH marR-type domain-containing protein</fullName>
    </recommendedName>
</protein>
<keyword evidence="3" id="KW-1185">Reference proteome</keyword>
<dbReference type="PRINTS" id="PR00598">
    <property type="entry name" value="HTHMARR"/>
</dbReference>
<sequence length="155" mass="17715">MYNTYIMNYETLPHYWVNHLGFQIRKKLEEGFAAKKLDVTAEEWALLLILSNHEKLSPTDLSQLSLRDTTTVSRMLDRLERKALIARRRTHKDRRKVDIEMTPAGRELFPELAEVAQSLIAASLVGVASEHQKVVTGILRKMSANLAEMKGKPDV</sequence>
<dbReference type="EMBL" id="BSNL01000001">
    <property type="protein sequence ID" value="GLQ28721.1"/>
    <property type="molecule type" value="Genomic_DNA"/>
</dbReference>
<reference evidence="2" key="2">
    <citation type="submission" date="2023-01" db="EMBL/GenBank/DDBJ databases">
        <title>Draft genome sequence of Sulfitobacter pacificus strain NBRC 109915.</title>
        <authorList>
            <person name="Sun Q."/>
            <person name="Mori K."/>
        </authorList>
    </citation>
    <scope>NUCLEOTIDE SEQUENCE</scope>
    <source>
        <strain evidence="2">NBRC 109915</strain>
    </source>
</reference>
<feature type="domain" description="HTH marR-type" evidence="1">
    <location>
        <begin position="1"/>
        <end position="144"/>
    </location>
</feature>
<accession>A0ABQ5VP26</accession>
<proteinExistence type="predicted"/>
<dbReference type="InterPro" id="IPR039422">
    <property type="entry name" value="MarR/SlyA-like"/>
</dbReference>
<dbReference type="Gene3D" id="1.10.10.10">
    <property type="entry name" value="Winged helix-like DNA-binding domain superfamily/Winged helix DNA-binding domain"/>
    <property type="match status" value="1"/>
</dbReference>
<dbReference type="Proteomes" id="UP001161388">
    <property type="component" value="Unassembled WGS sequence"/>
</dbReference>
<dbReference type="InterPro" id="IPR036388">
    <property type="entry name" value="WH-like_DNA-bd_sf"/>
</dbReference>
<dbReference type="InterPro" id="IPR000835">
    <property type="entry name" value="HTH_MarR-typ"/>
</dbReference>
<organism evidence="2 3">
    <name type="scientific">Sulfitobacter pacificus</name>
    <dbReference type="NCBI Taxonomy" id="1499314"/>
    <lineage>
        <taxon>Bacteria</taxon>
        <taxon>Pseudomonadati</taxon>
        <taxon>Pseudomonadota</taxon>
        <taxon>Alphaproteobacteria</taxon>
        <taxon>Rhodobacterales</taxon>
        <taxon>Roseobacteraceae</taxon>
        <taxon>Sulfitobacter</taxon>
    </lineage>
</organism>
<comment type="caution">
    <text evidence="2">The sequence shown here is derived from an EMBL/GenBank/DDBJ whole genome shotgun (WGS) entry which is preliminary data.</text>
</comment>
<dbReference type="PANTHER" id="PTHR33164:SF43">
    <property type="entry name" value="HTH-TYPE TRANSCRIPTIONAL REPRESSOR YETL"/>
    <property type="match status" value="1"/>
</dbReference>
<dbReference type="PROSITE" id="PS50995">
    <property type="entry name" value="HTH_MARR_2"/>
    <property type="match status" value="1"/>
</dbReference>
<evidence type="ECO:0000313" key="2">
    <source>
        <dbReference type="EMBL" id="GLQ28721.1"/>
    </source>
</evidence>
<name>A0ABQ5VP26_9RHOB</name>
<gene>
    <name evidence="2" type="ORF">GCM10007927_35240</name>
</gene>